<dbReference type="EMBL" id="BOVK01000016">
    <property type="protein sequence ID" value="GIQ68660.1"/>
    <property type="molecule type" value="Genomic_DNA"/>
</dbReference>
<comment type="caution">
    <text evidence="1">The sequence shown here is derived from an EMBL/GenBank/DDBJ whole genome shotgun (WGS) entry which is preliminary data.</text>
</comment>
<evidence type="ECO:0000313" key="2">
    <source>
        <dbReference type="Proteomes" id="UP000677918"/>
    </source>
</evidence>
<accession>A0A8J4M218</accession>
<dbReference type="AlphaFoldDB" id="A0A8J4M218"/>
<evidence type="ECO:0000313" key="1">
    <source>
        <dbReference type="EMBL" id="GIQ68660.1"/>
    </source>
</evidence>
<gene>
    <name evidence="1" type="ORF">XYCOK13_14840</name>
</gene>
<reference evidence="1" key="1">
    <citation type="submission" date="2021-04" db="EMBL/GenBank/DDBJ databases">
        <title>Draft genome sequence of Xylanibacillus composti strain K13.</title>
        <authorList>
            <person name="Uke A."/>
            <person name="Chhe C."/>
            <person name="Baramee S."/>
            <person name="Kosugi A."/>
        </authorList>
    </citation>
    <scope>NUCLEOTIDE SEQUENCE</scope>
    <source>
        <strain evidence="1">K13</strain>
    </source>
</reference>
<proteinExistence type="predicted"/>
<dbReference type="Proteomes" id="UP000677918">
    <property type="component" value="Unassembled WGS sequence"/>
</dbReference>
<sequence>MMQTKPYFCPNCRSNRVKFSMISSARQHFMKDAITGEVKEQHEPEQIEQPEPDIQCNVCGFVGNEMRFIKQAEREPRVMTETSPKYT</sequence>
<name>A0A8J4M218_9BACL</name>
<keyword evidence="2" id="KW-1185">Reference proteome</keyword>
<organism evidence="1 2">
    <name type="scientific">Xylanibacillus composti</name>
    <dbReference type="NCBI Taxonomy" id="1572762"/>
    <lineage>
        <taxon>Bacteria</taxon>
        <taxon>Bacillati</taxon>
        <taxon>Bacillota</taxon>
        <taxon>Bacilli</taxon>
        <taxon>Bacillales</taxon>
        <taxon>Paenibacillaceae</taxon>
        <taxon>Xylanibacillus</taxon>
    </lineage>
</organism>
<protein>
    <submittedName>
        <fullName evidence="1">Uncharacterized protein</fullName>
    </submittedName>
</protein>